<feature type="chain" id="PRO_5038748899" evidence="1">
    <location>
        <begin position="23"/>
        <end position="166"/>
    </location>
</feature>
<protein>
    <submittedName>
        <fullName evidence="2">Uncharacterized protein</fullName>
    </submittedName>
</protein>
<dbReference type="PANTHER" id="PTHR39335:SF1">
    <property type="entry name" value="BLL4220 PROTEIN"/>
    <property type="match status" value="1"/>
</dbReference>
<feature type="signal peptide" evidence="1">
    <location>
        <begin position="1"/>
        <end position="22"/>
    </location>
</feature>
<keyword evidence="3" id="KW-1185">Reference proteome</keyword>
<comment type="caution">
    <text evidence="2">The sequence shown here is derived from an EMBL/GenBank/DDBJ whole genome shotgun (WGS) entry which is preliminary data.</text>
</comment>
<evidence type="ECO:0000313" key="2">
    <source>
        <dbReference type="EMBL" id="TFB82517.1"/>
    </source>
</evidence>
<dbReference type="AlphaFoldDB" id="A0A1H8DDT1"/>
<name>A0A1H8DDT1_9MICO</name>
<dbReference type="InterPro" id="IPR005297">
    <property type="entry name" value="Lipoprotein_repeat"/>
</dbReference>
<evidence type="ECO:0000256" key="1">
    <source>
        <dbReference type="SAM" id="SignalP"/>
    </source>
</evidence>
<dbReference type="OrthoDB" id="597632at2"/>
<dbReference type="STRING" id="1424661.SAMN05216281_103243"/>
<dbReference type="RefSeq" id="WP_092108065.1">
    <property type="nucleotide sequence ID" value="NZ_FOCN01000003.1"/>
</dbReference>
<dbReference type="EMBL" id="SOFF01000058">
    <property type="protein sequence ID" value="TFB82517.1"/>
    <property type="molecule type" value="Genomic_DNA"/>
</dbReference>
<sequence length="166" mass="16607">MNSRIWLKLGPVVGAVALSALALTGCSQGTTAPAADTPSSSSEEAEPAAEATLATADSSLGTIVVDSAGMTLYVFDKDVADSGKSTCEGECLVKWPAVVADSDTPVVDGVTGTVGVITRTDGTKQVTLDGLPLYYWAGDAAAGDTTGQAVGGVWWVVAPNGDKIAG</sequence>
<dbReference type="PANTHER" id="PTHR39335">
    <property type="entry name" value="BLL4220 PROTEIN"/>
    <property type="match status" value="1"/>
</dbReference>
<reference evidence="2 3" key="1">
    <citation type="submission" date="2019-03" db="EMBL/GenBank/DDBJ databases">
        <title>Genomics of glacier-inhabiting Cryobacterium strains.</title>
        <authorList>
            <person name="Liu Q."/>
            <person name="Xin Y.-H."/>
        </authorList>
    </citation>
    <scope>NUCLEOTIDE SEQUENCE [LARGE SCALE GENOMIC DNA]</scope>
    <source>
        <strain evidence="2 3">Hh15</strain>
    </source>
</reference>
<dbReference type="GO" id="GO:0043448">
    <property type="term" value="P:alkane catabolic process"/>
    <property type="evidence" value="ECO:0007669"/>
    <property type="project" value="TreeGrafter"/>
</dbReference>
<dbReference type="Proteomes" id="UP000297654">
    <property type="component" value="Unassembled WGS sequence"/>
</dbReference>
<proteinExistence type="predicted"/>
<dbReference type="Pfam" id="PF03640">
    <property type="entry name" value="Lipoprotein_15"/>
    <property type="match status" value="2"/>
</dbReference>
<organism evidence="2 3">
    <name type="scientific">Cryobacterium luteum</name>
    <dbReference type="NCBI Taxonomy" id="1424661"/>
    <lineage>
        <taxon>Bacteria</taxon>
        <taxon>Bacillati</taxon>
        <taxon>Actinomycetota</taxon>
        <taxon>Actinomycetes</taxon>
        <taxon>Micrococcales</taxon>
        <taxon>Microbacteriaceae</taxon>
        <taxon>Cryobacterium</taxon>
    </lineage>
</organism>
<accession>A0A1H8DDT1</accession>
<gene>
    <name evidence="2" type="ORF">E3O10_17495</name>
</gene>
<evidence type="ECO:0000313" key="3">
    <source>
        <dbReference type="Proteomes" id="UP000297654"/>
    </source>
</evidence>
<dbReference type="PROSITE" id="PS51257">
    <property type="entry name" value="PROKAR_LIPOPROTEIN"/>
    <property type="match status" value="1"/>
</dbReference>
<keyword evidence="1" id="KW-0732">Signal</keyword>